<evidence type="ECO:0000256" key="1">
    <source>
        <dbReference type="ARBA" id="ARBA00022603"/>
    </source>
</evidence>
<evidence type="ECO:0000313" key="7">
    <source>
        <dbReference type="Proteomes" id="UP001253595"/>
    </source>
</evidence>
<dbReference type="InterPro" id="IPR036390">
    <property type="entry name" value="WH_DNA-bd_sf"/>
</dbReference>
<dbReference type="InterPro" id="IPR012967">
    <property type="entry name" value="COMT_dimerisation"/>
</dbReference>
<dbReference type="PIRSF" id="PIRSF005739">
    <property type="entry name" value="O-mtase"/>
    <property type="match status" value="1"/>
</dbReference>
<dbReference type="InterPro" id="IPR036388">
    <property type="entry name" value="WH-like_DNA-bd_sf"/>
</dbReference>
<dbReference type="PROSITE" id="PS51683">
    <property type="entry name" value="SAM_OMT_II"/>
    <property type="match status" value="1"/>
</dbReference>
<dbReference type="Pfam" id="PF08100">
    <property type="entry name" value="Dimerisation"/>
    <property type="match status" value="1"/>
</dbReference>
<feature type="domain" description="O-methyltransferase C-terminal" evidence="4">
    <location>
        <begin position="120"/>
        <end position="332"/>
    </location>
</feature>
<evidence type="ECO:0000313" key="6">
    <source>
        <dbReference type="EMBL" id="MDR7088565.1"/>
    </source>
</evidence>
<reference evidence="6 7" key="1">
    <citation type="submission" date="2023-07" db="EMBL/GenBank/DDBJ databases">
        <title>Sorghum-associated microbial communities from plants grown in Nebraska, USA.</title>
        <authorList>
            <person name="Schachtman D."/>
        </authorList>
    </citation>
    <scope>NUCLEOTIDE SEQUENCE [LARGE SCALE GENOMIC DNA]</scope>
    <source>
        <strain evidence="6 7">BE190</strain>
    </source>
</reference>
<organism evidence="6 7">
    <name type="scientific">Cellvibrio fibrivorans</name>
    <dbReference type="NCBI Taxonomy" id="126350"/>
    <lineage>
        <taxon>Bacteria</taxon>
        <taxon>Pseudomonadati</taxon>
        <taxon>Pseudomonadota</taxon>
        <taxon>Gammaproteobacteria</taxon>
        <taxon>Cellvibrionales</taxon>
        <taxon>Cellvibrionaceae</taxon>
        <taxon>Cellvibrio</taxon>
    </lineage>
</organism>
<evidence type="ECO:0000259" key="4">
    <source>
        <dbReference type="Pfam" id="PF00891"/>
    </source>
</evidence>
<dbReference type="Pfam" id="PF00891">
    <property type="entry name" value="Methyltransf_2"/>
    <property type="match status" value="1"/>
</dbReference>
<sequence>MQLSVPQTPHAFKSSPLSAALYGFVATSVLMTLHQAGVYQLLVDDESLSANEIAATLGLNHLSVRRVLDAAAAWGLVECDEFSKYRIPNQFKDQLDYRHESYLGSIFDHFIGNTIPLAEYLPEALKSGDAQWQRFLGANKRLATHPFENLFSESEKAQAFHDAMWNLSYTVSEELVENGILDETRKLVDVGGGSGAFVVAALKKKPDLIGIVYDLQEVEEFCVRNLIKNRVTERASFQAGNFWTDEIPSGDTYTLGYVMSNWNDEKCVELLGRIWKKLPFGGRVIILDRILDENRSGPFPGVMQDIAMMLETGGMHRTEKHFHELLQKSGYKNIRITRSSAEKHAIVGIKIE</sequence>
<keyword evidence="1" id="KW-0489">Methyltransferase</keyword>
<dbReference type="SUPFAM" id="SSF53335">
    <property type="entry name" value="S-adenosyl-L-methionine-dependent methyltransferases"/>
    <property type="match status" value="1"/>
</dbReference>
<protein>
    <recommendedName>
        <fullName evidence="8">O-methyltransferase</fullName>
    </recommendedName>
</protein>
<accession>A0ABU1UTT5</accession>
<dbReference type="Proteomes" id="UP001253595">
    <property type="component" value="Unassembled WGS sequence"/>
</dbReference>
<keyword evidence="3" id="KW-0949">S-adenosyl-L-methionine</keyword>
<dbReference type="SUPFAM" id="SSF46785">
    <property type="entry name" value="Winged helix' DNA-binding domain"/>
    <property type="match status" value="1"/>
</dbReference>
<dbReference type="InterPro" id="IPR001077">
    <property type="entry name" value="COMT_C"/>
</dbReference>
<proteinExistence type="predicted"/>
<evidence type="ECO:0000256" key="2">
    <source>
        <dbReference type="ARBA" id="ARBA00022679"/>
    </source>
</evidence>
<dbReference type="EMBL" id="JAVDVX010000001">
    <property type="protein sequence ID" value="MDR7088565.1"/>
    <property type="molecule type" value="Genomic_DNA"/>
</dbReference>
<dbReference type="Gene3D" id="3.40.50.150">
    <property type="entry name" value="Vaccinia Virus protein VP39"/>
    <property type="match status" value="1"/>
</dbReference>
<keyword evidence="2" id="KW-0808">Transferase</keyword>
<comment type="caution">
    <text evidence="6">The sequence shown here is derived from an EMBL/GenBank/DDBJ whole genome shotgun (WGS) entry which is preliminary data.</text>
</comment>
<feature type="domain" description="O-methyltransferase dimerisation" evidence="5">
    <location>
        <begin position="21"/>
        <end position="81"/>
    </location>
</feature>
<dbReference type="RefSeq" id="WP_310068376.1">
    <property type="nucleotide sequence ID" value="NZ_JAVDVX010000001.1"/>
</dbReference>
<gene>
    <name evidence="6" type="ORF">J2X05_000568</name>
</gene>
<name>A0ABU1UTT5_9GAMM</name>
<evidence type="ECO:0008006" key="8">
    <source>
        <dbReference type="Google" id="ProtNLM"/>
    </source>
</evidence>
<evidence type="ECO:0000256" key="3">
    <source>
        <dbReference type="ARBA" id="ARBA00022691"/>
    </source>
</evidence>
<dbReference type="PANTHER" id="PTHR43712:SF2">
    <property type="entry name" value="O-METHYLTRANSFERASE CICE"/>
    <property type="match status" value="1"/>
</dbReference>
<dbReference type="InterPro" id="IPR016461">
    <property type="entry name" value="COMT-like"/>
</dbReference>
<dbReference type="InterPro" id="IPR029063">
    <property type="entry name" value="SAM-dependent_MTases_sf"/>
</dbReference>
<dbReference type="Gene3D" id="1.10.10.10">
    <property type="entry name" value="Winged helix-like DNA-binding domain superfamily/Winged helix DNA-binding domain"/>
    <property type="match status" value="1"/>
</dbReference>
<evidence type="ECO:0000259" key="5">
    <source>
        <dbReference type="Pfam" id="PF08100"/>
    </source>
</evidence>
<dbReference type="PANTHER" id="PTHR43712">
    <property type="entry name" value="PUTATIVE (AFU_ORTHOLOGUE AFUA_4G14580)-RELATED"/>
    <property type="match status" value="1"/>
</dbReference>
<keyword evidence="7" id="KW-1185">Reference proteome</keyword>